<dbReference type="Pfam" id="PF13279">
    <property type="entry name" value="4HBT_2"/>
    <property type="match status" value="1"/>
</dbReference>
<protein>
    <submittedName>
        <fullName evidence="3">Acyl-CoA thioesterase FadM</fullName>
    </submittedName>
</protein>
<keyword evidence="2" id="KW-0378">Hydrolase</keyword>
<evidence type="ECO:0000256" key="1">
    <source>
        <dbReference type="ARBA" id="ARBA00005953"/>
    </source>
</evidence>
<dbReference type="EMBL" id="FYEX01000001">
    <property type="protein sequence ID" value="SNC60555.1"/>
    <property type="molecule type" value="Genomic_DNA"/>
</dbReference>
<dbReference type="Proteomes" id="UP000197215">
    <property type="component" value="Unassembled WGS sequence"/>
</dbReference>
<dbReference type="GO" id="GO:0047617">
    <property type="term" value="F:fatty acyl-CoA hydrolase activity"/>
    <property type="evidence" value="ECO:0007669"/>
    <property type="project" value="TreeGrafter"/>
</dbReference>
<dbReference type="Gene3D" id="3.10.129.10">
    <property type="entry name" value="Hotdog Thioesterase"/>
    <property type="match status" value="1"/>
</dbReference>
<proteinExistence type="inferred from homology"/>
<dbReference type="OrthoDB" id="333038at2"/>
<keyword evidence="4" id="KW-1185">Reference proteome</keyword>
<evidence type="ECO:0000313" key="4">
    <source>
        <dbReference type="Proteomes" id="UP000197215"/>
    </source>
</evidence>
<dbReference type="AlphaFoldDB" id="A0A212T3G9"/>
<dbReference type="CDD" id="cd00586">
    <property type="entry name" value="4HBT"/>
    <property type="match status" value="1"/>
</dbReference>
<accession>A0A212T3G9</accession>
<reference evidence="3 4" key="1">
    <citation type="submission" date="2017-06" db="EMBL/GenBank/DDBJ databases">
        <authorList>
            <person name="Kim H.J."/>
            <person name="Triplett B.A."/>
        </authorList>
    </citation>
    <scope>NUCLEOTIDE SEQUENCE [LARGE SCALE GENOMIC DNA]</scope>
    <source>
        <strain evidence="3 4">MWH-VicM1</strain>
    </source>
</reference>
<name>A0A212T3G9_9BURK</name>
<evidence type="ECO:0000313" key="3">
    <source>
        <dbReference type="EMBL" id="SNC60555.1"/>
    </source>
</evidence>
<dbReference type="RefSeq" id="WP_088812145.1">
    <property type="nucleotide sequence ID" value="NZ_FYEX01000001.1"/>
</dbReference>
<evidence type="ECO:0000256" key="2">
    <source>
        <dbReference type="ARBA" id="ARBA00022801"/>
    </source>
</evidence>
<dbReference type="InterPro" id="IPR029069">
    <property type="entry name" value="HotDog_dom_sf"/>
</dbReference>
<dbReference type="PANTHER" id="PTHR31793">
    <property type="entry name" value="4-HYDROXYBENZOYL-COA THIOESTERASE FAMILY MEMBER"/>
    <property type="match status" value="1"/>
</dbReference>
<gene>
    <name evidence="3" type="ORF">SAMN06295916_0300</name>
</gene>
<comment type="similarity">
    <text evidence="1">Belongs to the 4-hydroxybenzoyl-CoA thioesterase family.</text>
</comment>
<dbReference type="SUPFAM" id="SSF54637">
    <property type="entry name" value="Thioesterase/thiol ester dehydrase-isomerase"/>
    <property type="match status" value="1"/>
</dbReference>
<dbReference type="InterPro" id="IPR050563">
    <property type="entry name" value="4-hydroxybenzoyl-CoA_TE"/>
</dbReference>
<organism evidence="3 4">
    <name type="scientific">Polynucleobacter victoriensis</name>
    <dbReference type="NCBI Taxonomy" id="2049319"/>
    <lineage>
        <taxon>Bacteria</taxon>
        <taxon>Pseudomonadati</taxon>
        <taxon>Pseudomonadota</taxon>
        <taxon>Betaproteobacteria</taxon>
        <taxon>Burkholderiales</taxon>
        <taxon>Burkholderiaceae</taxon>
        <taxon>Polynucleobacter</taxon>
    </lineage>
</organism>
<sequence length="141" mass="16122">MPRIKLDLPESFAFTTDLQLYIGHINYGGHLDNAQLITLVSEARVRFLKSMGYSELDIEGLGIVVADHFIQYKAEGFHGETIRIQMQPQDFNKYGFDLIYRIDCLENPRELARGKQGIVFVNKETKKVANVPPIFAKKFSI</sequence>
<dbReference type="PANTHER" id="PTHR31793:SF27">
    <property type="entry name" value="NOVEL THIOESTERASE SUPERFAMILY DOMAIN AND SAPOSIN A-TYPE DOMAIN CONTAINING PROTEIN (0610012H03RIK)"/>
    <property type="match status" value="1"/>
</dbReference>